<reference evidence="1" key="1">
    <citation type="submission" date="2019-08" db="EMBL/GenBank/DDBJ databases">
        <authorList>
            <person name="Kucharzyk K."/>
            <person name="Murdoch R.W."/>
            <person name="Higgins S."/>
            <person name="Loffler F."/>
        </authorList>
    </citation>
    <scope>NUCLEOTIDE SEQUENCE</scope>
</reference>
<dbReference type="EMBL" id="VSSQ01067993">
    <property type="protein sequence ID" value="MPN20283.1"/>
    <property type="molecule type" value="Genomic_DNA"/>
</dbReference>
<sequence length="186" mass="19993">MVYAHQPAVFKAVRQPSPPPGEAVGAHRLPVIQRIAPALPGGAEIVRGHAGHAARPPFGVKIESAGVRPYVGAVPGDIYRQVPHQRHAARGTIFREGLKLPIKDKLSEFDEGELLFIFRGKRGQRPLVPGRELPRPLGPAAVPISFFQQCKEGVIAEPEGFSPAEILKRPEEAGEGFGVAVESFPA</sequence>
<gene>
    <name evidence="1" type="ORF">SDC9_167661</name>
</gene>
<protein>
    <submittedName>
        <fullName evidence="1">Uncharacterized protein</fullName>
    </submittedName>
</protein>
<dbReference type="AlphaFoldDB" id="A0A645G8M9"/>
<comment type="caution">
    <text evidence="1">The sequence shown here is derived from an EMBL/GenBank/DDBJ whole genome shotgun (WGS) entry which is preliminary data.</text>
</comment>
<proteinExistence type="predicted"/>
<organism evidence="1">
    <name type="scientific">bioreactor metagenome</name>
    <dbReference type="NCBI Taxonomy" id="1076179"/>
    <lineage>
        <taxon>unclassified sequences</taxon>
        <taxon>metagenomes</taxon>
        <taxon>ecological metagenomes</taxon>
    </lineage>
</organism>
<name>A0A645G8M9_9ZZZZ</name>
<evidence type="ECO:0000313" key="1">
    <source>
        <dbReference type="EMBL" id="MPN20283.1"/>
    </source>
</evidence>
<accession>A0A645G8M9</accession>